<evidence type="ECO:0000313" key="1">
    <source>
        <dbReference type="EMBL" id="MWV44855.1"/>
    </source>
</evidence>
<name>A0A7X3LI40_9BACL</name>
<proteinExistence type="predicted"/>
<comment type="caution">
    <text evidence="1">The sequence shown here is derived from an EMBL/GenBank/DDBJ whole genome shotgun (WGS) entry which is preliminary data.</text>
</comment>
<dbReference type="InterPro" id="IPR036388">
    <property type="entry name" value="WH-like_DNA-bd_sf"/>
</dbReference>
<keyword evidence="2" id="KW-1185">Reference proteome</keyword>
<protein>
    <recommendedName>
        <fullName evidence="3">MarR family transcriptional regulator</fullName>
    </recommendedName>
</protein>
<evidence type="ECO:0008006" key="3">
    <source>
        <dbReference type="Google" id="ProtNLM"/>
    </source>
</evidence>
<dbReference type="AlphaFoldDB" id="A0A7X3LI40"/>
<dbReference type="SUPFAM" id="SSF46785">
    <property type="entry name" value="Winged helix' DNA-binding domain"/>
    <property type="match status" value="1"/>
</dbReference>
<sequence>MENYFEYVLSSLTIDDVFILGALQEAEATAGFKAVSNADLQKTVAFTEATYRRTINRLCANKFVETINVKKQNLLYLTEYGIAAVTKSLERVGA</sequence>
<gene>
    <name evidence="1" type="ORF">GRF59_14635</name>
</gene>
<dbReference type="Proteomes" id="UP000460318">
    <property type="component" value="Unassembled WGS sequence"/>
</dbReference>
<evidence type="ECO:0000313" key="2">
    <source>
        <dbReference type="Proteomes" id="UP000460318"/>
    </source>
</evidence>
<reference evidence="1 2" key="1">
    <citation type="submission" date="2019-12" db="EMBL/GenBank/DDBJ databases">
        <title>Paenibacillus sp. nov., an endophytic bacterium isolated from the stem of Dendrobium.</title>
        <authorList>
            <person name="Zhao R."/>
        </authorList>
    </citation>
    <scope>NUCLEOTIDE SEQUENCE [LARGE SCALE GENOMIC DNA]</scope>
    <source>
        <strain evidence="1 2">HJL G12</strain>
    </source>
</reference>
<organism evidence="1 2">
    <name type="scientific">Paenibacillus dendrobii</name>
    <dbReference type="NCBI Taxonomy" id="2691084"/>
    <lineage>
        <taxon>Bacteria</taxon>
        <taxon>Bacillati</taxon>
        <taxon>Bacillota</taxon>
        <taxon>Bacilli</taxon>
        <taxon>Bacillales</taxon>
        <taxon>Paenibacillaceae</taxon>
        <taxon>Paenibacillus</taxon>
    </lineage>
</organism>
<accession>A0A7X3LI40</accession>
<dbReference type="InterPro" id="IPR036390">
    <property type="entry name" value="WH_DNA-bd_sf"/>
</dbReference>
<dbReference type="RefSeq" id="WP_160498466.1">
    <property type="nucleotide sequence ID" value="NZ_WUBI01000002.1"/>
</dbReference>
<dbReference type="Gene3D" id="1.10.10.10">
    <property type="entry name" value="Winged helix-like DNA-binding domain superfamily/Winged helix DNA-binding domain"/>
    <property type="match status" value="1"/>
</dbReference>
<dbReference type="EMBL" id="WUBI01000002">
    <property type="protein sequence ID" value="MWV44855.1"/>
    <property type="molecule type" value="Genomic_DNA"/>
</dbReference>